<dbReference type="FunFam" id="2.40.50.140:FF:000024">
    <property type="entry name" value="Lysine--tRNA ligase"/>
    <property type="match status" value="1"/>
</dbReference>
<evidence type="ECO:0000256" key="8">
    <source>
        <dbReference type="ARBA" id="ARBA00023146"/>
    </source>
</evidence>
<dbReference type="InterPro" id="IPR012340">
    <property type="entry name" value="NA-bd_OB-fold"/>
</dbReference>
<dbReference type="GO" id="GO:0046872">
    <property type="term" value="F:metal ion binding"/>
    <property type="evidence" value="ECO:0007669"/>
    <property type="project" value="UniProtKB-KW"/>
</dbReference>
<evidence type="ECO:0000256" key="6">
    <source>
        <dbReference type="ARBA" id="ARBA00022840"/>
    </source>
</evidence>
<dbReference type="PANTHER" id="PTHR42918:SF15">
    <property type="entry name" value="LYSINE--TRNA LIGASE, CHLOROPLASTIC_MITOCHONDRIAL"/>
    <property type="match status" value="1"/>
</dbReference>
<dbReference type="CDD" id="cd04322">
    <property type="entry name" value="LysRS_N"/>
    <property type="match status" value="1"/>
</dbReference>
<proteinExistence type="inferred from homology"/>
<dbReference type="PROSITE" id="PS50862">
    <property type="entry name" value="AA_TRNA_LIGASE_II"/>
    <property type="match status" value="1"/>
</dbReference>
<evidence type="ECO:0000256" key="4">
    <source>
        <dbReference type="ARBA" id="ARBA00022723"/>
    </source>
</evidence>
<dbReference type="InterPro" id="IPR002313">
    <property type="entry name" value="Lys-tRNA-ligase_II"/>
</dbReference>
<accession>A0A382CJH2</accession>
<dbReference type="EC" id="6.1.1.6" evidence="2"/>
<name>A0A382CJH2_9ZZZZ</name>
<dbReference type="AlphaFoldDB" id="A0A382CJH2"/>
<dbReference type="Pfam" id="PF00152">
    <property type="entry name" value="tRNA-synt_2"/>
    <property type="match status" value="1"/>
</dbReference>
<keyword evidence="6" id="KW-0067">ATP-binding</keyword>
<evidence type="ECO:0000256" key="5">
    <source>
        <dbReference type="ARBA" id="ARBA00022741"/>
    </source>
</evidence>
<dbReference type="InterPro" id="IPR045864">
    <property type="entry name" value="aa-tRNA-synth_II/BPL/LPL"/>
</dbReference>
<dbReference type="GO" id="GO:0005829">
    <property type="term" value="C:cytosol"/>
    <property type="evidence" value="ECO:0007669"/>
    <property type="project" value="TreeGrafter"/>
</dbReference>
<dbReference type="GO" id="GO:0005524">
    <property type="term" value="F:ATP binding"/>
    <property type="evidence" value="ECO:0007669"/>
    <property type="project" value="UniProtKB-KW"/>
</dbReference>
<dbReference type="Gene3D" id="3.30.930.10">
    <property type="entry name" value="Bira Bifunctional Protein, Domain 2"/>
    <property type="match status" value="1"/>
</dbReference>
<dbReference type="SUPFAM" id="SSF50249">
    <property type="entry name" value="Nucleic acid-binding proteins"/>
    <property type="match status" value="1"/>
</dbReference>
<dbReference type="InterPro" id="IPR044136">
    <property type="entry name" value="Lys-tRNA-ligase_II_N"/>
</dbReference>
<dbReference type="NCBIfam" id="NF001756">
    <property type="entry name" value="PRK00484.1"/>
    <property type="match status" value="1"/>
</dbReference>
<evidence type="ECO:0000313" key="11">
    <source>
        <dbReference type="EMBL" id="SVB26225.1"/>
    </source>
</evidence>
<dbReference type="InterPro" id="IPR004365">
    <property type="entry name" value="NA-bd_OB_tRNA"/>
</dbReference>
<keyword evidence="3" id="KW-0436">Ligase</keyword>
<dbReference type="Pfam" id="PF01336">
    <property type="entry name" value="tRNA_anti-codon"/>
    <property type="match status" value="1"/>
</dbReference>
<evidence type="ECO:0000256" key="7">
    <source>
        <dbReference type="ARBA" id="ARBA00022917"/>
    </source>
</evidence>
<feature type="domain" description="Aminoacyl-transfer RNA synthetases class-II family profile" evidence="10">
    <location>
        <begin position="182"/>
        <end position="373"/>
    </location>
</feature>
<feature type="non-terminal residue" evidence="11">
    <location>
        <position position="373"/>
    </location>
</feature>
<comment type="catalytic activity">
    <reaction evidence="9">
        <text>tRNA(Lys) + L-lysine + ATP = L-lysyl-tRNA(Lys) + AMP + diphosphate</text>
        <dbReference type="Rhea" id="RHEA:20792"/>
        <dbReference type="Rhea" id="RHEA-COMP:9696"/>
        <dbReference type="Rhea" id="RHEA-COMP:9697"/>
        <dbReference type="ChEBI" id="CHEBI:30616"/>
        <dbReference type="ChEBI" id="CHEBI:32551"/>
        <dbReference type="ChEBI" id="CHEBI:33019"/>
        <dbReference type="ChEBI" id="CHEBI:78442"/>
        <dbReference type="ChEBI" id="CHEBI:78529"/>
        <dbReference type="ChEBI" id="CHEBI:456215"/>
        <dbReference type="EC" id="6.1.1.6"/>
    </reaction>
</comment>
<dbReference type="PRINTS" id="PR00982">
    <property type="entry name" value="TRNASYNTHLYS"/>
</dbReference>
<evidence type="ECO:0000259" key="10">
    <source>
        <dbReference type="PROSITE" id="PS50862"/>
    </source>
</evidence>
<gene>
    <name evidence="11" type="ORF">METZ01_LOCUS179079</name>
</gene>
<evidence type="ECO:0000256" key="9">
    <source>
        <dbReference type="ARBA" id="ARBA00048573"/>
    </source>
</evidence>
<keyword evidence="8" id="KW-0030">Aminoacyl-tRNA synthetase</keyword>
<dbReference type="NCBIfam" id="TIGR00499">
    <property type="entry name" value="lysS_bact"/>
    <property type="match status" value="1"/>
</dbReference>
<dbReference type="SUPFAM" id="SSF55681">
    <property type="entry name" value="Class II aaRS and biotin synthetases"/>
    <property type="match status" value="1"/>
</dbReference>
<dbReference type="GO" id="GO:0000049">
    <property type="term" value="F:tRNA binding"/>
    <property type="evidence" value="ECO:0007669"/>
    <property type="project" value="TreeGrafter"/>
</dbReference>
<keyword evidence="5" id="KW-0547">Nucleotide-binding</keyword>
<dbReference type="InterPro" id="IPR006195">
    <property type="entry name" value="aa-tRNA-synth_II"/>
</dbReference>
<dbReference type="InterPro" id="IPR018149">
    <property type="entry name" value="Lys-tRNA-synth_II_C"/>
</dbReference>
<keyword evidence="4" id="KW-0479">Metal-binding</keyword>
<dbReference type="InterPro" id="IPR004364">
    <property type="entry name" value="Aa-tRNA-synt_II"/>
</dbReference>
<dbReference type="GO" id="GO:0006430">
    <property type="term" value="P:lysyl-tRNA aminoacylation"/>
    <property type="evidence" value="ECO:0007669"/>
    <property type="project" value="InterPro"/>
</dbReference>
<evidence type="ECO:0000256" key="2">
    <source>
        <dbReference type="ARBA" id="ARBA00013166"/>
    </source>
</evidence>
<dbReference type="Gene3D" id="2.40.50.140">
    <property type="entry name" value="Nucleic acid-binding proteins"/>
    <property type="match status" value="1"/>
</dbReference>
<dbReference type="EMBL" id="UINC01034807">
    <property type="protein sequence ID" value="SVB26225.1"/>
    <property type="molecule type" value="Genomic_DNA"/>
</dbReference>
<reference evidence="11" key="1">
    <citation type="submission" date="2018-05" db="EMBL/GenBank/DDBJ databases">
        <authorList>
            <person name="Lanie J.A."/>
            <person name="Ng W.-L."/>
            <person name="Kazmierczak K.M."/>
            <person name="Andrzejewski T.M."/>
            <person name="Davidsen T.M."/>
            <person name="Wayne K.J."/>
            <person name="Tettelin H."/>
            <person name="Glass J.I."/>
            <person name="Rusch D."/>
            <person name="Podicherti R."/>
            <person name="Tsui H.-C.T."/>
            <person name="Winkler M.E."/>
        </authorList>
    </citation>
    <scope>NUCLEOTIDE SEQUENCE</scope>
</reference>
<keyword evidence="7" id="KW-0648">Protein biosynthesis</keyword>
<organism evidence="11">
    <name type="scientific">marine metagenome</name>
    <dbReference type="NCBI Taxonomy" id="408172"/>
    <lineage>
        <taxon>unclassified sequences</taxon>
        <taxon>metagenomes</taxon>
        <taxon>ecological metagenomes</taxon>
    </lineage>
</organism>
<evidence type="ECO:0000256" key="3">
    <source>
        <dbReference type="ARBA" id="ARBA00022598"/>
    </source>
</evidence>
<comment type="similarity">
    <text evidence="1">Belongs to the class-II aminoacyl-tRNA synthetase family.</text>
</comment>
<dbReference type="GO" id="GO:0004824">
    <property type="term" value="F:lysine-tRNA ligase activity"/>
    <property type="evidence" value="ECO:0007669"/>
    <property type="project" value="UniProtKB-EC"/>
</dbReference>
<evidence type="ECO:0000256" key="1">
    <source>
        <dbReference type="ARBA" id="ARBA00008226"/>
    </source>
</evidence>
<sequence length="373" mass="42981">MTSGQNEQSAQRKAKLAQLREKGNPYPNDFRRTHVCADAPGLFEDSCNAADQSEPVSIRLAGRLMSRRIMGKASFAHVRDESGNFQIYVQRDKLPEGFYNDQFKKFDIGDIIGVEGVLFRTKTGELTVDASQVRLLVKALHPLPEKFHGLTDIETRYRQRYVDLIVNEESREVFRKRAATIRALRQFLDERGYLEIESPIMQPIPGGANARPFVTHHNTLDRELFLRVAQELYIKRCLVGGFEKVYELNRNFRNEGIDTQHNPEFTMLEYNEAYVDYQDYMELTEEMLQAAAQSVNGTALVQYEGQQIDFSPPFRRLTMRDAVLEFNPTLSKNQLQDSESLRNHLESLGVQAERGFSANYLLVELFDHTVERN</sequence>
<dbReference type="PANTHER" id="PTHR42918">
    <property type="entry name" value="LYSYL-TRNA SYNTHETASE"/>
    <property type="match status" value="1"/>
</dbReference>
<protein>
    <recommendedName>
        <fullName evidence="2">lysine--tRNA ligase</fullName>
        <ecNumber evidence="2">6.1.1.6</ecNumber>
    </recommendedName>
</protein>